<protein>
    <recommendedName>
        <fullName evidence="3">Phage protein</fullName>
    </recommendedName>
</protein>
<comment type="caution">
    <text evidence="1">The sequence shown here is derived from an EMBL/GenBank/DDBJ whole genome shotgun (WGS) entry which is preliminary data.</text>
</comment>
<keyword evidence="2" id="KW-1185">Reference proteome</keyword>
<organism evidence="1 2">
    <name type="scientific">Mucilaginibacter roseus</name>
    <dbReference type="NCBI Taxonomy" id="1528868"/>
    <lineage>
        <taxon>Bacteria</taxon>
        <taxon>Pseudomonadati</taxon>
        <taxon>Bacteroidota</taxon>
        <taxon>Sphingobacteriia</taxon>
        <taxon>Sphingobacteriales</taxon>
        <taxon>Sphingobacteriaceae</taxon>
        <taxon>Mucilaginibacter</taxon>
    </lineage>
</organism>
<reference evidence="1 2" key="1">
    <citation type="submission" date="2021-12" db="EMBL/GenBank/DDBJ databases">
        <title>Mucilaginibacter roseus genome.</title>
        <authorList>
            <person name="Ferreira J.R."/>
            <person name="Newman J.D."/>
        </authorList>
    </citation>
    <scope>NUCLEOTIDE SEQUENCE [LARGE SCALE GENOMIC DNA]</scope>
    <source>
        <strain evidence="1 2">LMG 28454</strain>
    </source>
</reference>
<evidence type="ECO:0008006" key="3">
    <source>
        <dbReference type="Google" id="ProtNLM"/>
    </source>
</evidence>
<dbReference type="Proteomes" id="UP001199919">
    <property type="component" value="Unassembled WGS sequence"/>
</dbReference>
<evidence type="ECO:0000313" key="2">
    <source>
        <dbReference type="Proteomes" id="UP001199919"/>
    </source>
</evidence>
<sequence length="144" mass="17504">MSYYAGQFYEELKKELMAWVWNNSKLLHKITQYDLQYLFEFHPNRGLSIDLRRFEPEYYKEVFYPPEAKKVNIHEFVRKVCIVLAAGLKRSGRTDLTVTITVRHMVSEVSHWKTFFIDERFDRKSLRSLSVKENDWYYVYKKSV</sequence>
<name>A0ABS8TW38_9SPHI</name>
<accession>A0ABS8TW38</accession>
<dbReference type="EMBL" id="JAJPWV010000001">
    <property type="protein sequence ID" value="MCD8739090.1"/>
    <property type="molecule type" value="Genomic_DNA"/>
</dbReference>
<proteinExistence type="predicted"/>
<gene>
    <name evidence="1" type="ORF">LT679_00630</name>
</gene>
<dbReference type="RefSeq" id="WP_232174965.1">
    <property type="nucleotide sequence ID" value="NZ_JAJPWV010000001.1"/>
</dbReference>
<evidence type="ECO:0000313" key="1">
    <source>
        <dbReference type="EMBL" id="MCD8739090.1"/>
    </source>
</evidence>